<protein>
    <submittedName>
        <fullName evidence="3">Uncharacterized protein</fullName>
    </submittedName>
</protein>
<dbReference type="WBParaSite" id="L893_g595.t1">
    <property type="protein sequence ID" value="L893_g595.t1"/>
    <property type="gene ID" value="L893_g595"/>
</dbReference>
<feature type="region of interest" description="Disordered" evidence="1">
    <location>
        <begin position="127"/>
        <end position="149"/>
    </location>
</feature>
<sequence>MCRAAPGRGNSSRSRPVEQHGRIEERDSSEEQNEAIMDRTVQTRGFPTHEHDTTELDAVTAMAREFQAVAEGTVEFNRTRELANVRNEPPVSNALVDCLLEFCFSTAIERRFRQALWDMVENTAEIVDTMPPPRPPVRDETNDAGNAAD</sequence>
<evidence type="ECO:0000256" key="1">
    <source>
        <dbReference type="SAM" id="MobiDB-lite"/>
    </source>
</evidence>
<name>A0A1I8AIY8_9BILA</name>
<dbReference type="Proteomes" id="UP000095287">
    <property type="component" value="Unplaced"/>
</dbReference>
<organism evidence="2 3">
    <name type="scientific">Steinernema glaseri</name>
    <dbReference type="NCBI Taxonomy" id="37863"/>
    <lineage>
        <taxon>Eukaryota</taxon>
        <taxon>Metazoa</taxon>
        <taxon>Ecdysozoa</taxon>
        <taxon>Nematoda</taxon>
        <taxon>Chromadorea</taxon>
        <taxon>Rhabditida</taxon>
        <taxon>Tylenchina</taxon>
        <taxon>Panagrolaimomorpha</taxon>
        <taxon>Strongyloidoidea</taxon>
        <taxon>Steinernematidae</taxon>
        <taxon>Steinernema</taxon>
    </lineage>
</organism>
<evidence type="ECO:0000313" key="2">
    <source>
        <dbReference type="Proteomes" id="UP000095287"/>
    </source>
</evidence>
<feature type="region of interest" description="Disordered" evidence="1">
    <location>
        <begin position="1"/>
        <end position="34"/>
    </location>
</feature>
<feature type="compositionally biased region" description="Basic and acidic residues" evidence="1">
    <location>
        <begin position="15"/>
        <end position="26"/>
    </location>
</feature>
<accession>A0A1I8AIY8</accession>
<dbReference type="AlphaFoldDB" id="A0A1I8AIY8"/>
<evidence type="ECO:0000313" key="3">
    <source>
        <dbReference type="WBParaSite" id="L893_g595.t1"/>
    </source>
</evidence>
<proteinExistence type="predicted"/>
<reference evidence="3" key="1">
    <citation type="submission" date="2016-11" db="UniProtKB">
        <authorList>
            <consortium name="WormBaseParasite"/>
        </authorList>
    </citation>
    <scope>IDENTIFICATION</scope>
</reference>
<keyword evidence="2" id="KW-1185">Reference proteome</keyword>